<keyword evidence="10" id="KW-1185">Reference proteome</keyword>
<dbReference type="InterPro" id="IPR015615">
    <property type="entry name" value="TGF-beta-rel"/>
</dbReference>
<dbReference type="GO" id="GO:0005125">
    <property type="term" value="F:cytokine activity"/>
    <property type="evidence" value="ECO:0007669"/>
    <property type="project" value="TreeGrafter"/>
</dbReference>
<keyword evidence="7" id="KW-1133">Transmembrane helix</keyword>
<keyword evidence="5" id="KW-0325">Glycoprotein</keyword>
<comment type="subcellular location">
    <subcellularLocation>
        <location evidence="1">Secreted</location>
    </subcellularLocation>
</comment>
<accession>A0AAV2RS47</accession>
<dbReference type="PANTHER" id="PTHR11848:SF263">
    <property type="entry name" value="PROTEIN DECAPENTAPLEGIC"/>
    <property type="match status" value="1"/>
</dbReference>
<dbReference type="GO" id="GO:0008083">
    <property type="term" value="F:growth factor activity"/>
    <property type="evidence" value="ECO:0007669"/>
    <property type="project" value="UniProtKB-KW"/>
</dbReference>
<evidence type="ECO:0000256" key="6">
    <source>
        <dbReference type="RuleBase" id="RU000354"/>
    </source>
</evidence>
<dbReference type="GO" id="GO:0005615">
    <property type="term" value="C:extracellular space"/>
    <property type="evidence" value="ECO:0007669"/>
    <property type="project" value="TreeGrafter"/>
</dbReference>
<dbReference type="InterPro" id="IPR001839">
    <property type="entry name" value="TGF-b_C"/>
</dbReference>
<gene>
    <name evidence="9" type="ORF">MNOR_LOCUS27603</name>
</gene>
<dbReference type="Pfam" id="PF00019">
    <property type="entry name" value="TGF_beta"/>
    <property type="match status" value="1"/>
</dbReference>
<dbReference type="Proteomes" id="UP001497623">
    <property type="component" value="Unassembled WGS sequence"/>
</dbReference>
<dbReference type="SUPFAM" id="SSF57501">
    <property type="entry name" value="Cystine-knot cytokines"/>
    <property type="match status" value="1"/>
</dbReference>
<evidence type="ECO:0000313" key="9">
    <source>
        <dbReference type="EMBL" id="CAL4135367.1"/>
    </source>
</evidence>
<dbReference type="Gene3D" id="2.10.90.10">
    <property type="entry name" value="Cystine-knot cytokines"/>
    <property type="match status" value="1"/>
</dbReference>
<dbReference type="AlphaFoldDB" id="A0AAV2RS47"/>
<sequence>MKVKSPLEYAGGVFKKREQADALGKDVLLQKYLHTTRGAGHDQQEKEHQIYVQGCLRMAIFHGRGWTGVLLFMLLLGVLTICSITVVIGTPYLSSGIEEKSSHKENINLKNNYSNYEKPIKINDHVEIHKLSDSASNSFQHLKNSTKIEDKSKNNDTIIIKEKLNDKKNELIISSDQEDVSIISRIISSDFKVESSLSNTNTWLTGAQRKANPRVHTNSEKAKPTLHTGTSLRFDDIASYYANDSASIAIYEPNSHQNLARNVISWKYKNINPRASMFSSIDLLLPKTTKNLTLALSNGQESLKFYLIYDDQADTAEYVSETGYLNKKHSKVPVIKYQGSIMVESKSILVKWLEESYKLSIITYGSSNNESPVIVIKYKQTIRRKSLASMGLDLTLERIKSATDNEVTSPDKKRDKRRINSAANDGCCQLSSWTIQSSDLGDWNVVFPNEISINYCTGNCILMDDNAKFSLNALVRAKFRILNKPGEVPEPRCIATKYNTLKFLVQHENDLYLHQLPELLIAECGCR</sequence>
<keyword evidence="7" id="KW-0812">Transmembrane</keyword>
<evidence type="ECO:0000259" key="8">
    <source>
        <dbReference type="PROSITE" id="PS51362"/>
    </source>
</evidence>
<reference evidence="9 10" key="1">
    <citation type="submission" date="2024-05" db="EMBL/GenBank/DDBJ databases">
        <authorList>
            <person name="Wallberg A."/>
        </authorList>
    </citation>
    <scope>NUCLEOTIDE SEQUENCE [LARGE SCALE GENOMIC DNA]</scope>
</reference>
<feature type="transmembrane region" description="Helical" evidence="7">
    <location>
        <begin position="66"/>
        <end position="93"/>
    </location>
</feature>
<evidence type="ECO:0000256" key="3">
    <source>
        <dbReference type="ARBA" id="ARBA00022525"/>
    </source>
</evidence>
<dbReference type="EMBL" id="CAXKWB010029325">
    <property type="protein sequence ID" value="CAL4135367.1"/>
    <property type="molecule type" value="Genomic_DNA"/>
</dbReference>
<keyword evidence="4" id="KW-0732">Signal</keyword>
<evidence type="ECO:0000313" key="10">
    <source>
        <dbReference type="Proteomes" id="UP001497623"/>
    </source>
</evidence>
<dbReference type="SMART" id="SM00204">
    <property type="entry name" value="TGFB"/>
    <property type="match status" value="1"/>
</dbReference>
<name>A0AAV2RS47_MEGNR</name>
<proteinExistence type="inferred from homology"/>
<evidence type="ECO:0000256" key="5">
    <source>
        <dbReference type="ARBA" id="ARBA00023180"/>
    </source>
</evidence>
<dbReference type="CDD" id="cd13756">
    <property type="entry name" value="TGF_beta_BMPs_GDFs"/>
    <property type="match status" value="1"/>
</dbReference>
<keyword evidence="7" id="KW-0472">Membrane</keyword>
<dbReference type="PANTHER" id="PTHR11848">
    <property type="entry name" value="TGF-BETA FAMILY"/>
    <property type="match status" value="1"/>
</dbReference>
<organism evidence="9 10">
    <name type="scientific">Meganyctiphanes norvegica</name>
    <name type="common">Northern krill</name>
    <name type="synonym">Thysanopoda norvegica</name>
    <dbReference type="NCBI Taxonomy" id="48144"/>
    <lineage>
        <taxon>Eukaryota</taxon>
        <taxon>Metazoa</taxon>
        <taxon>Ecdysozoa</taxon>
        <taxon>Arthropoda</taxon>
        <taxon>Crustacea</taxon>
        <taxon>Multicrustacea</taxon>
        <taxon>Malacostraca</taxon>
        <taxon>Eumalacostraca</taxon>
        <taxon>Eucarida</taxon>
        <taxon>Euphausiacea</taxon>
        <taxon>Euphausiidae</taxon>
        <taxon>Meganyctiphanes</taxon>
    </lineage>
</organism>
<dbReference type="PROSITE" id="PS51362">
    <property type="entry name" value="TGF_BETA_2"/>
    <property type="match status" value="1"/>
</dbReference>
<protein>
    <recommendedName>
        <fullName evidence="8">TGF-beta family profile domain-containing protein</fullName>
    </recommendedName>
</protein>
<keyword evidence="6" id="KW-0339">Growth factor</keyword>
<keyword evidence="3" id="KW-0964">Secreted</keyword>
<evidence type="ECO:0000256" key="1">
    <source>
        <dbReference type="ARBA" id="ARBA00004613"/>
    </source>
</evidence>
<dbReference type="InterPro" id="IPR029034">
    <property type="entry name" value="Cystine-knot_cytokine"/>
</dbReference>
<comment type="caution">
    <text evidence="9">The sequence shown here is derived from an EMBL/GenBank/DDBJ whole genome shotgun (WGS) entry which is preliminary data.</text>
</comment>
<evidence type="ECO:0000256" key="2">
    <source>
        <dbReference type="ARBA" id="ARBA00006656"/>
    </source>
</evidence>
<feature type="domain" description="TGF-beta family profile" evidence="8">
    <location>
        <begin position="414"/>
        <end position="527"/>
    </location>
</feature>
<comment type="similarity">
    <text evidence="2 6">Belongs to the TGF-beta family.</text>
</comment>
<evidence type="ECO:0000256" key="4">
    <source>
        <dbReference type="ARBA" id="ARBA00022729"/>
    </source>
</evidence>
<evidence type="ECO:0000256" key="7">
    <source>
        <dbReference type="SAM" id="Phobius"/>
    </source>
</evidence>